<accession>A0A4S8MP32</accession>
<reference evidence="1 2" key="1">
    <citation type="journal article" date="2019" name="Nat. Ecol. Evol.">
        <title>Megaphylogeny resolves global patterns of mushroom evolution.</title>
        <authorList>
            <person name="Varga T."/>
            <person name="Krizsan K."/>
            <person name="Foldi C."/>
            <person name="Dima B."/>
            <person name="Sanchez-Garcia M."/>
            <person name="Sanchez-Ramirez S."/>
            <person name="Szollosi G.J."/>
            <person name="Szarkandi J.G."/>
            <person name="Papp V."/>
            <person name="Albert L."/>
            <person name="Andreopoulos W."/>
            <person name="Angelini C."/>
            <person name="Antonin V."/>
            <person name="Barry K.W."/>
            <person name="Bougher N.L."/>
            <person name="Buchanan P."/>
            <person name="Buyck B."/>
            <person name="Bense V."/>
            <person name="Catcheside P."/>
            <person name="Chovatia M."/>
            <person name="Cooper J."/>
            <person name="Damon W."/>
            <person name="Desjardin D."/>
            <person name="Finy P."/>
            <person name="Geml J."/>
            <person name="Haridas S."/>
            <person name="Hughes K."/>
            <person name="Justo A."/>
            <person name="Karasinski D."/>
            <person name="Kautmanova I."/>
            <person name="Kiss B."/>
            <person name="Kocsube S."/>
            <person name="Kotiranta H."/>
            <person name="LaButti K.M."/>
            <person name="Lechner B.E."/>
            <person name="Liimatainen K."/>
            <person name="Lipzen A."/>
            <person name="Lukacs Z."/>
            <person name="Mihaltcheva S."/>
            <person name="Morgado L.N."/>
            <person name="Niskanen T."/>
            <person name="Noordeloos M.E."/>
            <person name="Ohm R.A."/>
            <person name="Ortiz-Santana B."/>
            <person name="Ovrebo C."/>
            <person name="Racz N."/>
            <person name="Riley R."/>
            <person name="Savchenko A."/>
            <person name="Shiryaev A."/>
            <person name="Soop K."/>
            <person name="Spirin V."/>
            <person name="Szebenyi C."/>
            <person name="Tomsovsky M."/>
            <person name="Tulloss R.E."/>
            <person name="Uehling J."/>
            <person name="Grigoriev I.V."/>
            <person name="Vagvolgyi C."/>
            <person name="Papp T."/>
            <person name="Martin F.M."/>
            <person name="Miettinen O."/>
            <person name="Hibbett D.S."/>
            <person name="Nagy L.G."/>
        </authorList>
    </citation>
    <scope>NUCLEOTIDE SEQUENCE [LARGE SCALE GENOMIC DNA]</scope>
    <source>
        <strain evidence="1 2">CBS 962.96</strain>
    </source>
</reference>
<dbReference type="AlphaFoldDB" id="A0A4S8MP32"/>
<name>A0A4S8MP32_DENBC</name>
<dbReference type="EMBL" id="ML179055">
    <property type="protein sequence ID" value="THV04521.1"/>
    <property type="molecule type" value="Genomic_DNA"/>
</dbReference>
<proteinExistence type="predicted"/>
<gene>
    <name evidence="1" type="ORF">K435DRAFT_649064</name>
</gene>
<protein>
    <submittedName>
        <fullName evidence="1">Uncharacterized protein</fullName>
    </submittedName>
</protein>
<sequence>GPPIPRQDRENILECYHRLMLILFKPWRCIDDLRIKDQSWKDAFETFLPECPSEFKEIMDNMQLQHECRDSRDDYFDS</sequence>
<organism evidence="1 2">
    <name type="scientific">Dendrothele bispora (strain CBS 962.96)</name>
    <dbReference type="NCBI Taxonomy" id="1314807"/>
    <lineage>
        <taxon>Eukaryota</taxon>
        <taxon>Fungi</taxon>
        <taxon>Dikarya</taxon>
        <taxon>Basidiomycota</taxon>
        <taxon>Agaricomycotina</taxon>
        <taxon>Agaricomycetes</taxon>
        <taxon>Agaricomycetidae</taxon>
        <taxon>Agaricales</taxon>
        <taxon>Agaricales incertae sedis</taxon>
        <taxon>Dendrothele</taxon>
    </lineage>
</organism>
<dbReference type="OrthoDB" id="3050185at2759"/>
<evidence type="ECO:0000313" key="1">
    <source>
        <dbReference type="EMBL" id="THV04521.1"/>
    </source>
</evidence>
<evidence type="ECO:0000313" key="2">
    <source>
        <dbReference type="Proteomes" id="UP000297245"/>
    </source>
</evidence>
<dbReference type="Proteomes" id="UP000297245">
    <property type="component" value="Unassembled WGS sequence"/>
</dbReference>
<feature type="non-terminal residue" evidence="1">
    <location>
        <position position="1"/>
    </location>
</feature>
<keyword evidence="2" id="KW-1185">Reference proteome</keyword>